<dbReference type="EMBL" id="BAAAUD010000039">
    <property type="protein sequence ID" value="GAA2949641.1"/>
    <property type="molecule type" value="Genomic_DNA"/>
</dbReference>
<organism evidence="2 3">
    <name type="scientific">Streptomyces enissocaesilis</name>
    <dbReference type="NCBI Taxonomy" id="332589"/>
    <lineage>
        <taxon>Bacteria</taxon>
        <taxon>Bacillati</taxon>
        <taxon>Actinomycetota</taxon>
        <taxon>Actinomycetes</taxon>
        <taxon>Kitasatosporales</taxon>
        <taxon>Streptomycetaceae</taxon>
        <taxon>Streptomyces</taxon>
        <taxon>Streptomyces rochei group</taxon>
    </lineage>
</organism>
<protein>
    <submittedName>
        <fullName evidence="2">Uncharacterized protein</fullName>
    </submittedName>
</protein>
<dbReference type="RefSeq" id="WP_425577266.1">
    <property type="nucleotide sequence ID" value="NZ_BAAAUD010000039.1"/>
</dbReference>
<keyword evidence="3" id="KW-1185">Reference proteome</keyword>
<gene>
    <name evidence="2" type="ORF">GCM10010446_38520</name>
</gene>
<comment type="caution">
    <text evidence="2">The sequence shown here is derived from an EMBL/GenBank/DDBJ whole genome shotgun (WGS) entry which is preliminary data.</text>
</comment>
<evidence type="ECO:0000313" key="3">
    <source>
        <dbReference type="Proteomes" id="UP001500403"/>
    </source>
</evidence>
<feature type="region of interest" description="Disordered" evidence="1">
    <location>
        <begin position="42"/>
        <end position="61"/>
    </location>
</feature>
<evidence type="ECO:0000313" key="2">
    <source>
        <dbReference type="EMBL" id="GAA2949641.1"/>
    </source>
</evidence>
<sequence length="61" mass="6635">MIMDRTSHTETAALTAEVEGLLDSAEPEGFFRDTRECQGGLALLGGFKSSPPTPRPKKETR</sequence>
<name>A0ABP6JY99_9ACTN</name>
<accession>A0ABP6JY99</accession>
<proteinExistence type="predicted"/>
<evidence type="ECO:0000256" key="1">
    <source>
        <dbReference type="SAM" id="MobiDB-lite"/>
    </source>
</evidence>
<reference evidence="3" key="1">
    <citation type="journal article" date="2019" name="Int. J. Syst. Evol. Microbiol.">
        <title>The Global Catalogue of Microorganisms (GCM) 10K type strain sequencing project: providing services to taxonomists for standard genome sequencing and annotation.</title>
        <authorList>
            <consortium name="The Broad Institute Genomics Platform"/>
            <consortium name="The Broad Institute Genome Sequencing Center for Infectious Disease"/>
            <person name="Wu L."/>
            <person name="Ma J."/>
        </authorList>
    </citation>
    <scope>NUCLEOTIDE SEQUENCE [LARGE SCALE GENOMIC DNA]</scope>
    <source>
        <strain evidence="3">JCM 9088</strain>
    </source>
</reference>
<dbReference type="Proteomes" id="UP001500403">
    <property type="component" value="Unassembled WGS sequence"/>
</dbReference>